<reference evidence="1 2" key="1">
    <citation type="submission" date="2019-10" db="EMBL/GenBank/DDBJ databases">
        <title>Genomic and transcriptomic insights into the perfect genentic adaptation of a filamentous nitrogen-fixing cyanobacterium to rice fields.</title>
        <authorList>
            <person name="Chen Z."/>
        </authorList>
    </citation>
    <scope>NUCLEOTIDE SEQUENCE [LARGE SCALE GENOMIC DNA]</scope>
    <source>
        <strain evidence="1">CCNUC1</strain>
    </source>
</reference>
<organism evidence="1 2">
    <name type="scientific">Nostoc sphaeroides CCNUC1</name>
    <dbReference type="NCBI Taxonomy" id="2653204"/>
    <lineage>
        <taxon>Bacteria</taxon>
        <taxon>Bacillati</taxon>
        <taxon>Cyanobacteriota</taxon>
        <taxon>Cyanophyceae</taxon>
        <taxon>Nostocales</taxon>
        <taxon>Nostocaceae</taxon>
        <taxon>Nostoc</taxon>
    </lineage>
</organism>
<accession>A0A5P8WFP5</accession>
<dbReference type="KEGG" id="nsh:GXM_09092"/>
<gene>
    <name evidence="1" type="ORF">GXM_09092</name>
</gene>
<protein>
    <submittedName>
        <fullName evidence="1">Alpha/beta hydrolase</fullName>
    </submittedName>
</protein>
<keyword evidence="1" id="KW-0378">Hydrolase</keyword>
<name>A0A5P8WFP5_9NOSO</name>
<dbReference type="Proteomes" id="UP000326678">
    <property type="component" value="Chromosome Gxm2"/>
</dbReference>
<evidence type="ECO:0000313" key="1">
    <source>
        <dbReference type="EMBL" id="QFS51598.1"/>
    </source>
</evidence>
<dbReference type="InterPro" id="IPR029058">
    <property type="entry name" value="AB_hydrolase_fold"/>
</dbReference>
<keyword evidence="2" id="KW-1185">Reference proteome</keyword>
<sequence>MLPLEDAEKFQRSIACSQLIKLKNCGHAPQIEQPQITSQQILHFLNIGNF</sequence>
<dbReference type="Gene3D" id="3.40.50.1820">
    <property type="entry name" value="alpha/beta hydrolase"/>
    <property type="match status" value="1"/>
</dbReference>
<evidence type="ECO:0000313" key="2">
    <source>
        <dbReference type="Proteomes" id="UP000326678"/>
    </source>
</evidence>
<dbReference type="SUPFAM" id="SSF53474">
    <property type="entry name" value="alpha/beta-Hydrolases"/>
    <property type="match status" value="1"/>
</dbReference>
<dbReference type="GO" id="GO:0016787">
    <property type="term" value="F:hydrolase activity"/>
    <property type="evidence" value="ECO:0007669"/>
    <property type="project" value="UniProtKB-KW"/>
</dbReference>
<dbReference type="EMBL" id="CP045227">
    <property type="protein sequence ID" value="QFS51598.1"/>
    <property type="molecule type" value="Genomic_DNA"/>
</dbReference>
<dbReference type="AlphaFoldDB" id="A0A5P8WFP5"/>
<proteinExistence type="predicted"/>